<keyword evidence="9 17" id="KW-0863">Zinc-finger</keyword>
<proteinExistence type="inferred from homology"/>
<keyword evidence="6 17" id="KW-0548">Nucleotidyltransferase</keyword>
<evidence type="ECO:0000256" key="15">
    <source>
        <dbReference type="ARBA" id="ARBA00023242"/>
    </source>
</evidence>
<dbReference type="Gene3D" id="3.90.1600.10">
    <property type="entry name" value="Palm domain of DNA polymerase"/>
    <property type="match status" value="1"/>
</dbReference>
<evidence type="ECO:0000256" key="9">
    <source>
        <dbReference type="ARBA" id="ARBA00022771"/>
    </source>
</evidence>
<dbReference type="InterPro" id="IPR006133">
    <property type="entry name" value="DNA-dir_DNA_pol_B_exonuc"/>
</dbReference>
<evidence type="ECO:0000256" key="14">
    <source>
        <dbReference type="ARBA" id="ARBA00023125"/>
    </source>
</evidence>
<comment type="subcellular location">
    <subcellularLocation>
        <location evidence="2 17">Nucleus</location>
    </subcellularLocation>
</comment>
<feature type="domain" description="DNA polymerase epsilon catalytic subunit A C-terminal" evidence="19">
    <location>
        <begin position="1658"/>
        <end position="2058"/>
    </location>
</feature>
<dbReference type="GO" id="GO:0006287">
    <property type="term" value="P:base-excision repair, gap-filling"/>
    <property type="evidence" value="ECO:0007669"/>
    <property type="project" value="TreeGrafter"/>
</dbReference>
<dbReference type="GO" id="GO:0008310">
    <property type="term" value="F:single-stranded DNA 3'-5' DNA exonuclease activity"/>
    <property type="evidence" value="ECO:0007669"/>
    <property type="project" value="TreeGrafter"/>
</dbReference>
<dbReference type="CDD" id="cd05535">
    <property type="entry name" value="POLBc_epsilon"/>
    <property type="match status" value="1"/>
</dbReference>
<comment type="caution">
    <text evidence="20">The sequence shown here is derived from an EMBL/GenBank/DDBJ whole genome shotgun (WGS) entry which is preliminary data.</text>
</comment>
<dbReference type="Proteomes" id="UP000037035">
    <property type="component" value="Unassembled WGS sequence"/>
</dbReference>
<organism evidence="20 21">
    <name type="scientific">Puccinia sorghi</name>
    <dbReference type="NCBI Taxonomy" id="27349"/>
    <lineage>
        <taxon>Eukaryota</taxon>
        <taxon>Fungi</taxon>
        <taxon>Dikarya</taxon>
        <taxon>Basidiomycota</taxon>
        <taxon>Pucciniomycotina</taxon>
        <taxon>Pucciniomycetes</taxon>
        <taxon>Pucciniales</taxon>
        <taxon>Pucciniaceae</taxon>
        <taxon>Puccinia</taxon>
    </lineage>
</organism>
<evidence type="ECO:0000256" key="10">
    <source>
        <dbReference type="ARBA" id="ARBA00022833"/>
    </source>
</evidence>
<dbReference type="GO" id="GO:0006297">
    <property type="term" value="P:nucleotide-excision repair, DNA gap filling"/>
    <property type="evidence" value="ECO:0007669"/>
    <property type="project" value="TreeGrafter"/>
</dbReference>
<evidence type="ECO:0000259" key="19">
    <source>
        <dbReference type="SMART" id="SM01159"/>
    </source>
</evidence>
<keyword evidence="10 17" id="KW-0862">Zinc</keyword>
<dbReference type="Pfam" id="PF22912">
    <property type="entry name" value="zf-DPOE"/>
    <property type="match status" value="1"/>
</dbReference>
<keyword evidence="12 17" id="KW-0408">Iron</keyword>
<dbReference type="GO" id="GO:0006272">
    <property type="term" value="P:leading strand elongation"/>
    <property type="evidence" value="ECO:0007669"/>
    <property type="project" value="TreeGrafter"/>
</dbReference>
<dbReference type="Pfam" id="PF03104">
    <property type="entry name" value="DNA_pol_B_exo1"/>
    <property type="match status" value="1"/>
</dbReference>
<dbReference type="SUPFAM" id="SSF56672">
    <property type="entry name" value="DNA/RNA polymerases"/>
    <property type="match status" value="1"/>
</dbReference>
<evidence type="ECO:0000256" key="4">
    <source>
        <dbReference type="ARBA" id="ARBA00022485"/>
    </source>
</evidence>
<dbReference type="GO" id="GO:0003677">
    <property type="term" value="F:DNA binding"/>
    <property type="evidence" value="ECO:0007669"/>
    <property type="project" value="UniProtKB-KW"/>
</dbReference>
<evidence type="ECO:0000256" key="17">
    <source>
        <dbReference type="RuleBase" id="RU365029"/>
    </source>
</evidence>
<dbReference type="InterPro" id="IPR036397">
    <property type="entry name" value="RNaseH_sf"/>
</dbReference>
<dbReference type="SUPFAM" id="SSF53098">
    <property type="entry name" value="Ribonuclease H-like"/>
    <property type="match status" value="1"/>
</dbReference>
<dbReference type="GO" id="GO:0000278">
    <property type="term" value="P:mitotic cell cycle"/>
    <property type="evidence" value="ECO:0007669"/>
    <property type="project" value="TreeGrafter"/>
</dbReference>
<dbReference type="InterPro" id="IPR055191">
    <property type="entry name" value="POL2_thumb"/>
</dbReference>
<evidence type="ECO:0000256" key="11">
    <source>
        <dbReference type="ARBA" id="ARBA00022932"/>
    </source>
</evidence>
<dbReference type="Pfam" id="PF08490">
    <property type="entry name" value="DUF1744"/>
    <property type="match status" value="1"/>
</dbReference>
<evidence type="ECO:0000256" key="16">
    <source>
        <dbReference type="ARBA" id="ARBA00049244"/>
    </source>
</evidence>
<evidence type="ECO:0000256" key="8">
    <source>
        <dbReference type="ARBA" id="ARBA00022723"/>
    </source>
</evidence>
<dbReference type="OrthoDB" id="10060449at2759"/>
<keyword evidence="15 17" id="KW-0539">Nucleus</keyword>
<dbReference type="InterPro" id="IPR006172">
    <property type="entry name" value="DNA-dir_DNA_pol_B"/>
</dbReference>
<dbReference type="FunFam" id="1.10.287.690:FF:000005">
    <property type="entry name" value="DNA polymerase epsilon catalytic subunit"/>
    <property type="match status" value="1"/>
</dbReference>
<keyword evidence="21" id="KW-1185">Reference proteome</keyword>
<dbReference type="FunFam" id="3.30.420.10:FF:000217">
    <property type="entry name" value="DNA polymerase epsilon catalytic subunit"/>
    <property type="match status" value="1"/>
</dbReference>
<dbReference type="InterPro" id="IPR054475">
    <property type="entry name" value="Znf-DPOE"/>
</dbReference>
<dbReference type="GO" id="GO:0045004">
    <property type="term" value="P:DNA replication proofreading"/>
    <property type="evidence" value="ECO:0007669"/>
    <property type="project" value="TreeGrafter"/>
</dbReference>
<evidence type="ECO:0000256" key="18">
    <source>
        <dbReference type="SAM" id="MobiDB-lite"/>
    </source>
</evidence>
<feature type="region of interest" description="Disordered" evidence="18">
    <location>
        <begin position="1380"/>
        <end position="1400"/>
    </location>
</feature>
<evidence type="ECO:0000256" key="1">
    <source>
        <dbReference type="ARBA" id="ARBA00001966"/>
    </source>
</evidence>
<feature type="compositionally biased region" description="Basic and acidic residues" evidence="18">
    <location>
        <begin position="1380"/>
        <end position="1394"/>
    </location>
</feature>
<evidence type="ECO:0000256" key="7">
    <source>
        <dbReference type="ARBA" id="ARBA00022705"/>
    </source>
</evidence>
<evidence type="ECO:0000256" key="2">
    <source>
        <dbReference type="ARBA" id="ARBA00004123"/>
    </source>
</evidence>
<sequence>MACLYINFVDLLGHFKFVQVPFFGLYLCGLSIRSQLVVITLNWPFWASKHLTLASTVASDNLSDREVTRECPEPRHSPGTLAVKTADKAMAPFKSRGRGSYNRFRGRGGFNPGVGSGAKVHRTADGLVLEIEQDKEGTESLEKWNRAQQDREIDESLGFVRFDQGQPRVGWLINIQPTLVQETLGPQTDKASGPSQPSAAVDLYFLQDDGNTFRSTLVYHPYFYIASRVGKEAEVEEWVRKKYDGQLLNVEWVTKDDLKLPNHLAGHRRRFLKLVFRNVDQLLRVRRDLLAVATSNSAKLDALDSYAEVVKAGRNEFDGMDIEDFDSHDFDGLQDTLNGPSRKGKQRSLVSKSNTILPNATVPAEWIVDIREYDIPYYLRVAIDKNLRVGLWYTVSIEQENVRCEIITDRVERAEPVVMAYDIETTKAPLKFPDSATDQIMMISYMIDGQVLPLISGFLITNREIVADDIADFDYSPKPEYEGQFTIFNEENEVSTTQAKHWKDPFLISRIDLPRDARAVGLIRRWFDHIRDARPTVMATYNGDSFDFPFVHARAVVHGLDMFKEIGFGPDSESEFRSRTCIHMDCFKWVKRDSYLPQGSQGLKAVTVAKLGYNPIELDPELMTPYAVEQPQTLAQYSVSDAVATYYLYMKYVHPFIFSLCNIIPLNPDEVLRKGSGTLCETLLMVEAFKGDIIMPNRHTDPHGTMYNGHLLESETYVGGHVEALEAGVFRSDILSDFKLVPSRCQNLIDELDSVLKFSIVDEGNYALADVVNYNEVRAAVQEALEAMRDQPIRQEFPLIYHLDVAAMYPNIMLSNRLQPDSVISEGMCAACDFNRPNKKCDRRMDWAWRGEYFPAKLDEYKMIRNALESEGFPPKKPGLPPRKFGDLAPAEQTTLLHKRLGDYSRKVYKKTHETKLEVKQAIICQRENPFYIDTVRAFRDRRYVYKGLHKTWKKKADQAQQEGRSVGEIAEAKKMIVIYDSLQLAHKCILNSFYGYVMRKGARWHSMEMAGITCLTGAKIIQAAREIIEEVGRPLELDTDGIWCMLPKIFPDNFTFKLANGKTHAISYPCSILNHLVHQRFTNDSYHQLNPETKKYEVRSENSIFFELDGPYRAMILPSSKEEDKLLKKRYAVFNPDGSLAELKGFEVKRRGELQLIKIFQTAIFEKFLLGDDLKACYDAVAQVANRWLDVLATKAVSMHDEELIELISENRSMSKTLAEYGAQKSTSIRTAKRLSEFLGNQMVKDKGLSCRFIISAKPHGSPVTDRAVPVAIFSAEPAVQQHFLRRWLKDNSLVDFSLRSILDWSYYTERLGSVIQKLITIPAAMQKVSNPVPRIHHPDWLARRVATREDTFKQHKITDMFARQAPLSAEELEALRESKQKKADALARKEPPKLPPPPKPSIHVNYSGWIAAMKPVWRAQRTAKKATSGSNFVPGSIASLLHVQNFKAASHSSHLELIQLLPNLLKPGEFQAWVLFNDVIQAVRIIVLREFYVNLKNEPGPDFFPESCVAEPVIKTLPRSQARMNLFKISVTEKSYIEDAANYQKMVTSPEVEGVYERQLPLLQRALIRLGANCSLSSQSRLSLVDGIDKGFELSDLMSLEHQISQRRYLDNGKAVRYVLAYHFQSGSRHAVGIFNTHAAAQIFITDRSAAPQLPNVQKYYKSVFTSRLQHMKNDRGVFEYDPNMLIEVTTVASEALALKAFSRELALLKGQKTGSGYVLMLNSMKDLAYYQERVLSISNFPVVMVHSSQADNKFEAFGWQRFAAERMIQHFFRVSSFLRERVIQAECFNIPVGNFEMDAPRSLIDIEFARKLVKADHLVWWSSSRKPDLGSKEEDLNAELVLDVLSNPEINVMGAYSDASVELTIGGLAVNSVLQSSWVYEISGGMGGSLGFQNASHNLDEYSKGTVASSLLGDSDLPVQTFTLFRSMVRDWMAQSLRDTGHHYLGLIKHFWRWLSSSSSSMFDSALYRFVHGLMKKVFSQLLAEFRRLGTRIIYADFGRIFLLTSKPNSAGAFAYASYIVTAINGRDLFKFLELGIVRFWEQLLWIDSTNFAGIPCDNPEQAENPEAIEHLDMNWNMVNFLPPALQQDFLRVVCLFVHDLHQCHIQACNDDQIQLEVDRKQIEAELLRSLVNSKITRQTLKIVNQIIERQKKAAADPELREAFEFPRLPGSHLAMKKPVLEFVKMTCFVMELATLATAEVRIMKRVLLDLIGVREFSNEAVFKNPCIPFKIPDTICRHCSVVRSFDLSRDPDLLASASSRRVGEAPEWLCGHCGHSYDRLGIEAMLIEQLHTQVASFQLQDLRCSRCAQLKEDTMSLRCPCSGEYLLAADAGSQADRPSSAHLKRRLAVARSVAEAHQLDVLLEFVEWLNLQIP</sequence>
<gene>
    <name evidence="20" type="ORF">VP01_67g5</name>
</gene>
<protein>
    <recommendedName>
        <fullName evidence="17">DNA polymerase epsilon catalytic subunit</fullName>
        <ecNumber evidence="17">2.7.7.7</ecNumber>
    </recommendedName>
</protein>
<evidence type="ECO:0000256" key="3">
    <source>
        <dbReference type="ARBA" id="ARBA00005755"/>
    </source>
</evidence>
<keyword evidence="5 17" id="KW-0808">Transferase</keyword>
<dbReference type="GO" id="GO:0000166">
    <property type="term" value="F:nucleotide binding"/>
    <property type="evidence" value="ECO:0007669"/>
    <property type="project" value="InterPro"/>
</dbReference>
<dbReference type="InterPro" id="IPR029703">
    <property type="entry name" value="POL2"/>
</dbReference>
<keyword evidence="11 17" id="KW-0239">DNA-directed DNA polymerase</keyword>
<dbReference type="VEuPathDB" id="FungiDB:VP01_67g5"/>
<dbReference type="InterPro" id="IPR042087">
    <property type="entry name" value="DNA_pol_B_thumb"/>
</dbReference>
<dbReference type="PANTHER" id="PTHR10670">
    <property type="entry name" value="DNA POLYMERASE EPSILON CATALYTIC SUBUNIT A"/>
    <property type="match status" value="1"/>
</dbReference>
<name>A0A0L6UEI8_9BASI</name>
<comment type="similarity">
    <text evidence="3 17">Belongs to the DNA polymerase type-B family.</text>
</comment>
<dbReference type="InterPro" id="IPR013697">
    <property type="entry name" value="DNA_pol_e_suA_C"/>
</dbReference>
<dbReference type="PANTHER" id="PTHR10670:SF0">
    <property type="entry name" value="DNA POLYMERASE EPSILON CATALYTIC SUBUNIT A"/>
    <property type="match status" value="1"/>
</dbReference>
<dbReference type="FunFam" id="3.90.1600.10:FF:000006">
    <property type="entry name" value="DNA polymerase epsilon catalytic subunit"/>
    <property type="match status" value="1"/>
</dbReference>
<dbReference type="EC" id="2.7.7.7" evidence="17"/>
<dbReference type="FunFam" id="1.10.132.60:FF:000002">
    <property type="entry name" value="DNA polymerase epsilon catalytic subunit"/>
    <property type="match status" value="1"/>
</dbReference>
<dbReference type="InterPro" id="IPR043502">
    <property type="entry name" value="DNA/RNA_pol_sf"/>
</dbReference>
<comment type="cofactor">
    <cofactor evidence="1 17">
        <name>[4Fe-4S] cluster</name>
        <dbReference type="ChEBI" id="CHEBI:49883"/>
    </cofactor>
</comment>
<dbReference type="Gene3D" id="1.10.132.60">
    <property type="entry name" value="DNA polymerase family B, C-terminal domain"/>
    <property type="match status" value="1"/>
</dbReference>
<dbReference type="EMBL" id="LAVV01012161">
    <property type="protein sequence ID" value="KNZ46959.1"/>
    <property type="molecule type" value="Genomic_DNA"/>
</dbReference>
<keyword evidence="13 17" id="KW-0411">Iron-sulfur</keyword>
<evidence type="ECO:0000256" key="12">
    <source>
        <dbReference type="ARBA" id="ARBA00023004"/>
    </source>
</evidence>
<dbReference type="Pfam" id="PF22634">
    <property type="entry name" value="POL2_thumb"/>
    <property type="match status" value="1"/>
</dbReference>
<comment type="function">
    <text evidence="17">DNA polymerase II participates in chromosomal DNA replication.</text>
</comment>
<dbReference type="CDD" id="cd05779">
    <property type="entry name" value="DNA_polB_epsilon_exo"/>
    <property type="match status" value="1"/>
</dbReference>
<dbReference type="GO" id="GO:0008270">
    <property type="term" value="F:zinc ion binding"/>
    <property type="evidence" value="ECO:0007669"/>
    <property type="project" value="UniProtKB-KW"/>
</dbReference>
<dbReference type="InterPro" id="IPR012337">
    <property type="entry name" value="RNaseH-like_sf"/>
</dbReference>
<dbReference type="SMART" id="SM01159">
    <property type="entry name" value="DUF1744"/>
    <property type="match status" value="1"/>
</dbReference>
<comment type="catalytic activity">
    <reaction evidence="16 17">
        <text>DNA(n) + a 2'-deoxyribonucleoside 5'-triphosphate = DNA(n+1) + diphosphate</text>
        <dbReference type="Rhea" id="RHEA:22508"/>
        <dbReference type="Rhea" id="RHEA-COMP:17339"/>
        <dbReference type="Rhea" id="RHEA-COMP:17340"/>
        <dbReference type="ChEBI" id="CHEBI:33019"/>
        <dbReference type="ChEBI" id="CHEBI:61560"/>
        <dbReference type="ChEBI" id="CHEBI:173112"/>
        <dbReference type="EC" id="2.7.7.7"/>
    </reaction>
</comment>
<evidence type="ECO:0000256" key="6">
    <source>
        <dbReference type="ARBA" id="ARBA00022695"/>
    </source>
</evidence>
<dbReference type="Pfam" id="PF23250">
    <property type="entry name" value="zf_DPOE_2"/>
    <property type="match status" value="1"/>
</dbReference>
<dbReference type="STRING" id="27349.A0A0L6UEI8"/>
<dbReference type="GO" id="GO:0051539">
    <property type="term" value="F:4 iron, 4 sulfur cluster binding"/>
    <property type="evidence" value="ECO:0007669"/>
    <property type="project" value="UniProtKB-KW"/>
</dbReference>
<accession>A0A0L6UEI8</accession>
<keyword evidence="4 17" id="KW-0004">4Fe-4S</keyword>
<evidence type="ECO:0000256" key="5">
    <source>
        <dbReference type="ARBA" id="ARBA00022679"/>
    </source>
</evidence>
<dbReference type="Gene3D" id="3.30.420.10">
    <property type="entry name" value="Ribonuclease H-like superfamily/Ribonuclease H"/>
    <property type="match status" value="1"/>
</dbReference>
<evidence type="ECO:0000313" key="21">
    <source>
        <dbReference type="Proteomes" id="UP000037035"/>
    </source>
</evidence>
<reference evidence="20 21" key="1">
    <citation type="submission" date="2015-08" db="EMBL/GenBank/DDBJ databases">
        <title>Next Generation Sequencing and Analysis of the Genome of Puccinia sorghi L Schw, the Causal Agent of Maize Common Rust.</title>
        <authorList>
            <person name="Rochi L."/>
            <person name="Burguener G."/>
            <person name="Darino M."/>
            <person name="Turjanski A."/>
            <person name="Kreff E."/>
            <person name="Dieguez M.J."/>
            <person name="Sacco F."/>
        </authorList>
    </citation>
    <scope>NUCLEOTIDE SEQUENCE [LARGE SCALE GENOMIC DNA]</scope>
    <source>
        <strain evidence="20 21">RO10H11247</strain>
    </source>
</reference>
<keyword evidence="14 17" id="KW-0238">DNA-binding</keyword>
<keyword evidence="7 17" id="KW-0235">DNA replication</keyword>
<dbReference type="GO" id="GO:0003887">
    <property type="term" value="F:DNA-directed DNA polymerase activity"/>
    <property type="evidence" value="ECO:0007669"/>
    <property type="project" value="UniProtKB-KW"/>
</dbReference>
<dbReference type="Gene3D" id="3.30.342.10">
    <property type="entry name" value="DNA Polymerase, chain B, domain 1"/>
    <property type="match status" value="1"/>
</dbReference>
<evidence type="ECO:0000313" key="20">
    <source>
        <dbReference type="EMBL" id="KNZ46959.1"/>
    </source>
</evidence>
<dbReference type="GO" id="GO:0008622">
    <property type="term" value="C:epsilon DNA polymerase complex"/>
    <property type="evidence" value="ECO:0007669"/>
    <property type="project" value="InterPro"/>
</dbReference>
<keyword evidence="8 17" id="KW-0479">Metal-binding</keyword>
<evidence type="ECO:0000256" key="13">
    <source>
        <dbReference type="ARBA" id="ARBA00023014"/>
    </source>
</evidence>
<dbReference type="SMART" id="SM00486">
    <property type="entry name" value="POLBc"/>
    <property type="match status" value="1"/>
</dbReference>
<dbReference type="InterPro" id="IPR023211">
    <property type="entry name" value="DNA_pol_palm_dom_sf"/>
</dbReference>